<keyword evidence="3" id="KW-1185">Reference proteome</keyword>
<dbReference type="AlphaFoldDB" id="A0A9P7UJM7"/>
<evidence type="ECO:0000256" key="1">
    <source>
        <dbReference type="SAM" id="Phobius"/>
    </source>
</evidence>
<dbReference type="Proteomes" id="UP000699042">
    <property type="component" value="Unassembled WGS sequence"/>
</dbReference>
<dbReference type="EMBL" id="JAESDN010000001">
    <property type="protein sequence ID" value="KAG7059142.1"/>
    <property type="molecule type" value="Genomic_DNA"/>
</dbReference>
<evidence type="ECO:0000313" key="2">
    <source>
        <dbReference type="EMBL" id="KAG7059142.1"/>
    </source>
</evidence>
<evidence type="ECO:0000313" key="3">
    <source>
        <dbReference type="Proteomes" id="UP000699042"/>
    </source>
</evidence>
<protein>
    <submittedName>
        <fullName evidence="2">Uncharacterized protein</fullName>
    </submittedName>
</protein>
<organism evidence="2 3">
    <name type="scientific">Colletotrichum scovillei</name>
    <dbReference type="NCBI Taxonomy" id="1209932"/>
    <lineage>
        <taxon>Eukaryota</taxon>
        <taxon>Fungi</taxon>
        <taxon>Dikarya</taxon>
        <taxon>Ascomycota</taxon>
        <taxon>Pezizomycotina</taxon>
        <taxon>Sordariomycetes</taxon>
        <taxon>Hypocreomycetidae</taxon>
        <taxon>Glomerellales</taxon>
        <taxon>Glomerellaceae</taxon>
        <taxon>Colletotrichum</taxon>
        <taxon>Colletotrichum acutatum species complex</taxon>
    </lineage>
</organism>
<sequence length="135" mass="15351">MEFSETNPDIEKGPPSDFEKTLPVYTFSDHILDAISRVLNPVAILGYMLSLNDILKTLENQNAFSISMWIGGMLFVIWFWATAHLIRRRDSRLKETEDASMVDGLSDIVQSGEIERNTVVGGFKLHEWGFEGKQK</sequence>
<keyword evidence="1" id="KW-0812">Transmembrane</keyword>
<accession>A0A9P7UJM7</accession>
<keyword evidence="1" id="KW-1133">Transmembrane helix</keyword>
<reference evidence="2" key="1">
    <citation type="submission" date="2021-05" db="EMBL/GenBank/DDBJ databases">
        <title>Comparative genomics of three Colletotrichum scovillei strains and genetic complementation revealed genes involved fungal growth and virulence on chili pepper.</title>
        <authorList>
            <person name="Hsieh D.-K."/>
            <person name="Chuang S.-C."/>
            <person name="Chen C.-Y."/>
            <person name="Chao Y.-T."/>
            <person name="Lu M.-Y.J."/>
            <person name="Lee M.-H."/>
            <person name="Shih M.-C."/>
        </authorList>
    </citation>
    <scope>NUCLEOTIDE SEQUENCE</scope>
    <source>
        <strain evidence="2">Coll-153</strain>
    </source>
</reference>
<keyword evidence="1" id="KW-0472">Membrane</keyword>
<proteinExistence type="predicted"/>
<comment type="caution">
    <text evidence="2">The sequence shown here is derived from an EMBL/GenBank/DDBJ whole genome shotgun (WGS) entry which is preliminary data.</text>
</comment>
<name>A0A9P7UJM7_9PEZI</name>
<gene>
    <name evidence="2" type="ORF">JMJ77_006510</name>
</gene>
<feature type="transmembrane region" description="Helical" evidence="1">
    <location>
        <begin position="66"/>
        <end position="86"/>
    </location>
</feature>